<sequence>MKPQRIQDNSQQQVEAIRDLLKEEQTTMKGNYKGIKEALYSTYQEVLSSEEHHHNEWISIETLDKIQEMKNKKTTINNSQARTEKVKT</sequence>
<protein>
    <submittedName>
        <fullName evidence="1">Uncharacterized protein</fullName>
    </submittedName>
</protein>
<gene>
    <name evidence="1" type="ORF">SMTD_LOCUS6493</name>
</gene>
<dbReference type="EMBL" id="UZAL01027622">
    <property type="protein sequence ID" value="VDP34149.1"/>
    <property type="molecule type" value="Genomic_DNA"/>
</dbReference>
<keyword evidence="2" id="KW-1185">Reference proteome</keyword>
<proteinExistence type="predicted"/>
<dbReference type="Proteomes" id="UP000269396">
    <property type="component" value="Unassembled WGS sequence"/>
</dbReference>
<evidence type="ECO:0000313" key="2">
    <source>
        <dbReference type="Proteomes" id="UP000269396"/>
    </source>
</evidence>
<organism evidence="1 2">
    <name type="scientific">Schistosoma mattheei</name>
    <dbReference type="NCBI Taxonomy" id="31246"/>
    <lineage>
        <taxon>Eukaryota</taxon>
        <taxon>Metazoa</taxon>
        <taxon>Spiralia</taxon>
        <taxon>Lophotrochozoa</taxon>
        <taxon>Platyhelminthes</taxon>
        <taxon>Trematoda</taxon>
        <taxon>Digenea</taxon>
        <taxon>Strigeidida</taxon>
        <taxon>Schistosomatoidea</taxon>
        <taxon>Schistosomatidae</taxon>
        <taxon>Schistosoma</taxon>
    </lineage>
</organism>
<dbReference type="AlphaFoldDB" id="A0A183NWK7"/>
<evidence type="ECO:0000313" key="1">
    <source>
        <dbReference type="EMBL" id="VDP34149.1"/>
    </source>
</evidence>
<reference evidence="1 2" key="1">
    <citation type="submission" date="2018-11" db="EMBL/GenBank/DDBJ databases">
        <authorList>
            <consortium name="Pathogen Informatics"/>
        </authorList>
    </citation>
    <scope>NUCLEOTIDE SEQUENCE [LARGE SCALE GENOMIC DNA]</scope>
    <source>
        <strain>Denwood</strain>
        <strain evidence="2">Zambia</strain>
    </source>
</reference>
<accession>A0A183NWK7</accession>
<name>A0A183NWK7_9TREM</name>